<keyword evidence="2" id="KW-0539">Nucleus</keyword>
<evidence type="ECO:0000256" key="4">
    <source>
        <dbReference type="SAM" id="MobiDB-lite"/>
    </source>
</evidence>
<evidence type="ECO:0000313" key="7">
    <source>
        <dbReference type="Proteomes" id="UP000246464"/>
    </source>
</evidence>
<dbReference type="Pfam" id="PF03556">
    <property type="entry name" value="Cullin_binding"/>
    <property type="match status" value="1"/>
</dbReference>
<evidence type="ECO:0000256" key="2">
    <source>
        <dbReference type="ARBA" id="ARBA00023242"/>
    </source>
</evidence>
<dbReference type="PROSITE" id="PS51229">
    <property type="entry name" value="DCUN1"/>
    <property type="match status" value="1"/>
</dbReference>
<reference evidence="6 7" key="1">
    <citation type="submission" date="2017-12" db="EMBL/GenBank/DDBJ databases">
        <title>Integrating genomic resources of turbot (Scophthalmus maximus) in depth evaluation of genetic and physical mapping variation across individuals.</title>
        <authorList>
            <person name="Martinez P."/>
        </authorList>
    </citation>
    <scope>NUCLEOTIDE SEQUENCE [LARGE SCALE GENOMIC DNA]</scope>
</reference>
<dbReference type="Gene3D" id="1.10.238.200">
    <property type="entry name" value="Cullin, PONY binding domain"/>
    <property type="match status" value="1"/>
</dbReference>
<dbReference type="PANTHER" id="PTHR12281:SF8">
    <property type="entry name" value="DCN1-LIKE PROTEIN 4"/>
    <property type="match status" value="1"/>
</dbReference>
<evidence type="ECO:0000256" key="3">
    <source>
        <dbReference type="RuleBase" id="RU363131"/>
    </source>
</evidence>
<dbReference type="GO" id="GO:0005634">
    <property type="term" value="C:nucleus"/>
    <property type="evidence" value="ECO:0007669"/>
    <property type="project" value="UniProtKB-SubCell"/>
</dbReference>
<comment type="subcellular location">
    <subcellularLocation>
        <location evidence="1">Nucleus</location>
    </subcellularLocation>
</comment>
<dbReference type="FunFam" id="1.10.238.10:FF:000041">
    <property type="entry name" value="DCN1-like protein"/>
    <property type="match status" value="1"/>
</dbReference>
<accession>A0A2U9C3M2</accession>
<dbReference type="InterPro" id="IPR014764">
    <property type="entry name" value="DCN-prot"/>
</dbReference>
<feature type="compositionally biased region" description="Polar residues" evidence="4">
    <location>
        <begin position="53"/>
        <end position="63"/>
    </location>
</feature>
<gene>
    <name evidence="6" type="ORF">SMAX5B_017627</name>
</gene>
<dbReference type="AlphaFoldDB" id="A0A2U9C3M2"/>
<dbReference type="InterPro" id="IPR042460">
    <property type="entry name" value="DCN1-like_PONY"/>
</dbReference>
<dbReference type="Proteomes" id="UP000246464">
    <property type="component" value="Chromosome 12"/>
</dbReference>
<dbReference type="GO" id="GO:0097602">
    <property type="term" value="F:cullin family protein binding"/>
    <property type="evidence" value="ECO:0007669"/>
    <property type="project" value="TreeGrafter"/>
</dbReference>
<dbReference type="Gene3D" id="1.10.238.10">
    <property type="entry name" value="EF-hand"/>
    <property type="match status" value="1"/>
</dbReference>
<name>A0A2U9C3M2_SCOMX</name>
<dbReference type="EMBL" id="CP026254">
    <property type="protein sequence ID" value="AWP11205.1"/>
    <property type="molecule type" value="Genomic_DNA"/>
</dbReference>
<feature type="domain" description="DCUN1" evidence="5">
    <location>
        <begin position="111"/>
        <end position="297"/>
    </location>
</feature>
<feature type="compositionally biased region" description="Basic and acidic residues" evidence="4">
    <location>
        <begin position="86"/>
        <end position="103"/>
    </location>
</feature>
<dbReference type="STRING" id="52904.ENSSMAP00000022852"/>
<proteinExistence type="predicted"/>
<keyword evidence="7" id="KW-1185">Reference proteome</keyword>
<sequence>MVMVNLRHLTSHLYSLWKIDFQLNSHLSTLASLHKIHHTLHRLNLTEDVGQDSHPSGETSAASRVSCCPRAMPPRKKRRPSAGDDMSAKKSRQDSVFRKHETTQIREEETFSSKRCLEWFYEYAGCDDVVGPEGMEKFCEDIGVEPENVVMLVLAWKLDAQSMGYFTLQEWLRGMGSLQCDSTERLRNSLEYLRSVLNDSTSFKLIYRYAFDFAREKDQRSLDLNTAKCMLGLLLGKMWPLFPVFNQFLEQSKYKVINKDQWCNVLEFSRTINLDLSNYDEDGAWPVLLDEFVEWYKERQMS</sequence>
<organism evidence="6 7">
    <name type="scientific">Scophthalmus maximus</name>
    <name type="common">Turbot</name>
    <name type="synonym">Psetta maxima</name>
    <dbReference type="NCBI Taxonomy" id="52904"/>
    <lineage>
        <taxon>Eukaryota</taxon>
        <taxon>Metazoa</taxon>
        <taxon>Chordata</taxon>
        <taxon>Craniata</taxon>
        <taxon>Vertebrata</taxon>
        <taxon>Euteleostomi</taxon>
        <taxon>Actinopterygii</taxon>
        <taxon>Neopterygii</taxon>
        <taxon>Teleostei</taxon>
        <taxon>Neoteleostei</taxon>
        <taxon>Acanthomorphata</taxon>
        <taxon>Carangaria</taxon>
        <taxon>Pleuronectiformes</taxon>
        <taxon>Pleuronectoidei</taxon>
        <taxon>Scophthalmidae</taxon>
        <taxon>Scophthalmus</taxon>
    </lineage>
</organism>
<dbReference type="PANTHER" id="PTHR12281">
    <property type="entry name" value="RP42 RELATED"/>
    <property type="match status" value="1"/>
</dbReference>
<evidence type="ECO:0000259" key="5">
    <source>
        <dbReference type="PROSITE" id="PS51229"/>
    </source>
</evidence>
<dbReference type="GO" id="GO:0032182">
    <property type="term" value="F:ubiquitin-like protein binding"/>
    <property type="evidence" value="ECO:0007669"/>
    <property type="project" value="TreeGrafter"/>
</dbReference>
<dbReference type="FunFam" id="1.10.238.200:FF:000002">
    <property type="entry name" value="DCN1-like protein"/>
    <property type="match status" value="1"/>
</dbReference>
<dbReference type="GO" id="GO:0000151">
    <property type="term" value="C:ubiquitin ligase complex"/>
    <property type="evidence" value="ECO:0007669"/>
    <property type="project" value="TreeGrafter"/>
</dbReference>
<evidence type="ECO:0000256" key="1">
    <source>
        <dbReference type="ARBA" id="ARBA00004123"/>
    </source>
</evidence>
<dbReference type="GO" id="GO:0045116">
    <property type="term" value="P:protein neddylation"/>
    <property type="evidence" value="ECO:0007669"/>
    <property type="project" value="TreeGrafter"/>
</dbReference>
<feature type="region of interest" description="Disordered" evidence="4">
    <location>
        <begin position="48"/>
        <end position="103"/>
    </location>
</feature>
<dbReference type="InterPro" id="IPR005176">
    <property type="entry name" value="PONY_dom"/>
</dbReference>
<dbReference type="GO" id="GO:0031624">
    <property type="term" value="F:ubiquitin conjugating enzyme binding"/>
    <property type="evidence" value="ECO:0007669"/>
    <property type="project" value="TreeGrafter"/>
</dbReference>
<protein>
    <recommendedName>
        <fullName evidence="3">DCN1-like protein</fullName>
    </recommendedName>
    <alternativeName>
        <fullName evidence="3">Defective in cullin neddylation protein 1-like protein</fullName>
    </alternativeName>
</protein>
<evidence type="ECO:0000313" key="6">
    <source>
        <dbReference type="EMBL" id="AWP11205.1"/>
    </source>
</evidence>